<dbReference type="Proteomes" id="UP000028828">
    <property type="component" value="Unassembled WGS sequence"/>
</dbReference>
<reference evidence="2 3" key="1">
    <citation type="submission" date="2014-03" db="EMBL/GenBank/DDBJ databases">
        <authorList>
            <person name="Sibley D."/>
            <person name="Venepally P."/>
            <person name="Karamycheva S."/>
            <person name="Hadjithomas M."/>
            <person name="Khan A."/>
            <person name="Brunk B."/>
            <person name="Roos D."/>
            <person name="Caler E."/>
            <person name="Lorenzi H."/>
        </authorList>
    </citation>
    <scope>NUCLEOTIDE SEQUENCE [LARGE SCALE GENOMIC DNA]</scope>
    <source>
        <strain evidence="3">p89</strain>
    </source>
</reference>
<feature type="compositionally biased region" description="Basic and acidic residues" evidence="1">
    <location>
        <begin position="133"/>
        <end position="154"/>
    </location>
</feature>
<dbReference type="VEuPathDB" id="ToxoDB:TGP89_421970"/>
<dbReference type="EMBL" id="AEYI02002630">
    <property type="protein sequence ID" value="KFG27749.1"/>
    <property type="molecule type" value="Genomic_DNA"/>
</dbReference>
<name>A0A086J6I1_TOXGO</name>
<sequence>MHALQVQALRVEEVFVDAPGAVESGSERDEENMEERRFGDRGGRRTDDRKQRRREKETRRQQRQIPEGETARSTEMKEGPRERRQKKHLFKQSDKDRRPWRRIRGRRTEKETRQGSDEACVQGRGRKASSSQAEKRLKYRETEAEEKKAEKHRD</sequence>
<feature type="compositionally biased region" description="Basic and acidic residues" evidence="1">
    <location>
        <begin position="34"/>
        <end position="60"/>
    </location>
</feature>
<protein>
    <submittedName>
        <fullName evidence="2">Uncharacterized protein</fullName>
    </submittedName>
</protein>
<feature type="region of interest" description="Disordered" evidence="1">
    <location>
        <begin position="13"/>
        <end position="154"/>
    </location>
</feature>
<accession>A0A086J6I1</accession>
<evidence type="ECO:0000313" key="3">
    <source>
        <dbReference type="Proteomes" id="UP000028828"/>
    </source>
</evidence>
<evidence type="ECO:0000313" key="2">
    <source>
        <dbReference type="EMBL" id="KFG27749.1"/>
    </source>
</evidence>
<gene>
    <name evidence="2" type="ORF">TGP89_421970</name>
</gene>
<evidence type="ECO:0000256" key="1">
    <source>
        <dbReference type="SAM" id="MobiDB-lite"/>
    </source>
</evidence>
<organism evidence="2 3">
    <name type="scientific">Toxoplasma gondii p89</name>
    <dbReference type="NCBI Taxonomy" id="943119"/>
    <lineage>
        <taxon>Eukaryota</taxon>
        <taxon>Sar</taxon>
        <taxon>Alveolata</taxon>
        <taxon>Apicomplexa</taxon>
        <taxon>Conoidasida</taxon>
        <taxon>Coccidia</taxon>
        <taxon>Eucoccidiorida</taxon>
        <taxon>Eimeriorina</taxon>
        <taxon>Sarcocystidae</taxon>
        <taxon>Toxoplasma</taxon>
    </lineage>
</organism>
<feature type="compositionally biased region" description="Basic and acidic residues" evidence="1">
    <location>
        <begin position="69"/>
        <end position="82"/>
    </location>
</feature>
<feature type="compositionally biased region" description="Basic and acidic residues" evidence="1">
    <location>
        <begin position="106"/>
        <end position="116"/>
    </location>
</feature>
<dbReference type="AlphaFoldDB" id="A0A086J6I1"/>
<proteinExistence type="predicted"/>
<comment type="caution">
    <text evidence="2">The sequence shown here is derived from an EMBL/GenBank/DDBJ whole genome shotgun (WGS) entry which is preliminary data.</text>
</comment>